<evidence type="ECO:0000256" key="2">
    <source>
        <dbReference type="ARBA" id="ARBA00022692"/>
    </source>
</evidence>
<feature type="non-terminal residue" evidence="7">
    <location>
        <position position="1"/>
    </location>
</feature>
<evidence type="ECO:0000256" key="1">
    <source>
        <dbReference type="ARBA" id="ARBA00004651"/>
    </source>
</evidence>
<keyword evidence="4 5" id="KW-0472">Membrane</keyword>
<dbReference type="PROSITE" id="PS50929">
    <property type="entry name" value="ABC_TM1F"/>
    <property type="match status" value="1"/>
</dbReference>
<evidence type="ECO:0000256" key="5">
    <source>
        <dbReference type="SAM" id="Phobius"/>
    </source>
</evidence>
<protein>
    <submittedName>
        <fullName evidence="7">ABC transporter ATP-binding protein</fullName>
    </submittedName>
</protein>
<evidence type="ECO:0000259" key="6">
    <source>
        <dbReference type="PROSITE" id="PS50929"/>
    </source>
</evidence>
<dbReference type="InterPro" id="IPR039421">
    <property type="entry name" value="Type_1_exporter"/>
</dbReference>
<evidence type="ECO:0000313" key="8">
    <source>
        <dbReference type="Proteomes" id="UP000473113"/>
    </source>
</evidence>
<evidence type="ECO:0000313" key="7">
    <source>
        <dbReference type="EMBL" id="NGW68995.1"/>
    </source>
</evidence>
<dbReference type="Pfam" id="PF00664">
    <property type="entry name" value="ABC_membrane"/>
    <property type="match status" value="1"/>
</dbReference>
<dbReference type="SUPFAM" id="SSF90123">
    <property type="entry name" value="ABC transporter transmembrane region"/>
    <property type="match status" value="1"/>
</dbReference>
<organism evidence="7 8">
    <name type="scientific">Staphylococcus aureus</name>
    <dbReference type="NCBI Taxonomy" id="1280"/>
    <lineage>
        <taxon>Bacteria</taxon>
        <taxon>Bacillati</taxon>
        <taxon>Bacillota</taxon>
        <taxon>Bacilli</taxon>
        <taxon>Bacillales</taxon>
        <taxon>Staphylococcaceae</taxon>
        <taxon>Staphylococcus</taxon>
    </lineage>
</organism>
<dbReference type="GO" id="GO:0005524">
    <property type="term" value="F:ATP binding"/>
    <property type="evidence" value="ECO:0007669"/>
    <property type="project" value="UniProtKB-KW"/>
</dbReference>
<feature type="transmembrane region" description="Helical" evidence="5">
    <location>
        <begin position="96"/>
        <end position="115"/>
    </location>
</feature>
<feature type="domain" description="ABC transmembrane type-1" evidence="6">
    <location>
        <begin position="1"/>
        <end position="122"/>
    </location>
</feature>
<dbReference type="GO" id="GO:0005886">
    <property type="term" value="C:plasma membrane"/>
    <property type="evidence" value="ECO:0007669"/>
    <property type="project" value="UniProtKB-SubCell"/>
</dbReference>
<dbReference type="EMBL" id="JAALTR010000452">
    <property type="protein sequence ID" value="NGW68995.1"/>
    <property type="molecule type" value="Genomic_DNA"/>
</dbReference>
<evidence type="ECO:0000256" key="4">
    <source>
        <dbReference type="ARBA" id="ARBA00023136"/>
    </source>
</evidence>
<proteinExistence type="predicted"/>
<keyword evidence="7" id="KW-0067">ATP-binding</keyword>
<keyword evidence="2 5" id="KW-0812">Transmembrane</keyword>
<dbReference type="InterPro" id="IPR036640">
    <property type="entry name" value="ABC1_TM_sf"/>
</dbReference>
<feature type="transmembrane region" description="Helical" evidence="5">
    <location>
        <begin position="21"/>
        <end position="42"/>
    </location>
</feature>
<sequence>LAKYAVNVMQGKDDKSAFVSVIWKLLIFYVLTSAASFIYSILFTQVVGKSTNRMRIGLFNKLEKLTIRFFDSHQDGEILSRFTSDLDNIQNSLNQALLQVLTNIALLVGVLIMMFRQNVELA</sequence>
<keyword evidence="7" id="KW-0547">Nucleotide-binding</keyword>
<accession>A0A6M1Y002</accession>
<dbReference type="GO" id="GO:0015421">
    <property type="term" value="F:ABC-type oligopeptide transporter activity"/>
    <property type="evidence" value="ECO:0007669"/>
    <property type="project" value="TreeGrafter"/>
</dbReference>
<dbReference type="AlphaFoldDB" id="A0A6M1Y002"/>
<feature type="non-terminal residue" evidence="7">
    <location>
        <position position="122"/>
    </location>
</feature>
<evidence type="ECO:0000256" key="3">
    <source>
        <dbReference type="ARBA" id="ARBA00022989"/>
    </source>
</evidence>
<dbReference type="PANTHER" id="PTHR43394">
    <property type="entry name" value="ATP-DEPENDENT PERMEASE MDL1, MITOCHONDRIAL"/>
    <property type="match status" value="1"/>
</dbReference>
<reference evidence="7 8" key="1">
    <citation type="submission" date="2020-02" db="EMBL/GenBank/DDBJ databases">
        <title>Detection of Heterogeneous Vancomycin Intermediate Resistance in Methicillin Resistant Staphylococcus aureus Isolates from Latin-America.</title>
        <authorList>
            <person name="Castro-Cardozo B."/>
            <person name="Berrio M."/>
            <person name="Vargas M.L."/>
            <person name="Carvajal L.P."/>
            <person name="Millan L.V."/>
            <person name="Rios R."/>
            <person name="Hernandez A."/>
            <person name="Rincon S.L."/>
            <person name="Cubides P."/>
            <person name="Forero E."/>
            <person name="Dinh A."/>
            <person name="Seas C."/>
            <person name="Munita J.M."/>
            <person name="Arias C.A."/>
            <person name="Reyes J."/>
            <person name="Diaz L."/>
        </authorList>
    </citation>
    <scope>NUCLEOTIDE SEQUENCE [LARGE SCALE GENOMIC DNA]</scope>
    <source>
        <strain evidence="7 8">UG255</strain>
    </source>
</reference>
<dbReference type="Proteomes" id="UP000473113">
    <property type="component" value="Unassembled WGS sequence"/>
</dbReference>
<keyword evidence="3 5" id="KW-1133">Transmembrane helix</keyword>
<dbReference type="Gene3D" id="1.20.1560.10">
    <property type="entry name" value="ABC transporter type 1, transmembrane domain"/>
    <property type="match status" value="1"/>
</dbReference>
<dbReference type="PANTHER" id="PTHR43394:SF1">
    <property type="entry name" value="ATP-BINDING CASSETTE SUB-FAMILY B MEMBER 10, MITOCHONDRIAL"/>
    <property type="match status" value="1"/>
</dbReference>
<name>A0A6M1Y002_STAAU</name>
<dbReference type="InterPro" id="IPR011527">
    <property type="entry name" value="ABC1_TM_dom"/>
</dbReference>
<comment type="subcellular location">
    <subcellularLocation>
        <location evidence="1">Cell membrane</location>
        <topology evidence="1">Multi-pass membrane protein</topology>
    </subcellularLocation>
</comment>
<comment type="caution">
    <text evidence="7">The sequence shown here is derived from an EMBL/GenBank/DDBJ whole genome shotgun (WGS) entry which is preliminary data.</text>
</comment>
<gene>
    <name evidence="7" type="ORF">G6Y24_16260</name>
</gene>